<protein>
    <submittedName>
        <fullName evidence="2">Uncharacterized protein</fullName>
    </submittedName>
</protein>
<organism evidence="2 3">
    <name type="scientific">Rhynchosporium graminicola</name>
    <dbReference type="NCBI Taxonomy" id="2792576"/>
    <lineage>
        <taxon>Eukaryota</taxon>
        <taxon>Fungi</taxon>
        <taxon>Dikarya</taxon>
        <taxon>Ascomycota</taxon>
        <taxon>Pezizomycotina</taxon>
        <taxon>Leotiomycetes</taxon>
        <taxon>Helotiales</taxon>
        <taxon>Ploettnerulaceae</taxon>
        <taxon>Rhynchosporium</taxon>
    </lineage>
</organism>
<feature type="region of interest" description="Disordered" evidence="1">
    <location>
        <begin position="49"/>
        <end position="96"/>
    </location>
</feature>
<comment type="caution">
    <text evidence="2">The sequence shown here is derived from an EMBL/GenBank/DDBJ whole genome shotgun (WGS) entry which is preliminary data.</text>
</comment>
<evidence type="ECO:0000256" key="1">
    <source>
        <dbReference type="SAM" id="MobiDB-lite"/>
    </source>
</evidence>
<dbReference type="AlphaFoldDB" id="A0A1E1L513"/>
<keyword evidence="3" id="KW-1185">Reference proteome</keyword>
<dbReference type="Proteomes" id="UP000178129">
    <property type="component" value="Unassembled WGS sequence"/>
</dbReference>
<sequence>MTQPTAFQYLPSALRGILTSSKCKHRIQETLPSTSESSTHYRRRIFEHLPQPENLQLEPAPNSSREAYTHSHPAILHSSPSQNPRNSTRRPIIPET</sequence>
<proteinExistence type="predicted"/>
<gene>
    <name evidence="2" type="ORF">RCO7_08423</name>
</gene>
<name>A0A1E1L513_9HELO</name>
<dbReference type="EMBL" id="FJUW01000035">
    <property type="protein sequence ID" value="CZT05590.1"/>
    <property type="molecule type" value="Genomic_DNA"/>
</dbReference>
<evidence type="ECO:0000313" key="2">
    <source>
        <dbReference type="EMBL" id="CZT05590.1"/>
    </source>
</evidence>
<evidence type="ECO:0000313" key="3">
    <source>
        <dbReference type="Proteomes" id="UP000178129"/>
    </source>
</evidence>
<reference evidence="3" key="1">
    <citation type="submission" date="2016-03" db="EMBL/GenBank/DDBJ databases">
        <authorList>
            <person name="Ploux O."/>
        </authorList>
    </citation>
    <scope>NUCLEOTIDE SEQUENCE [LARGE SCALE GENOMIC DNA]</scope>
    <source>
        <strain evidence="3">UK7</strain>
    </source>
</reference>
<accession>A0A1E1L513</accession>
<dbReference type="InParanoid" id="A0A1E1L513"/>